<evidence type="ECO:0000256" key="1">
    <source>
        <dbReference type="ARBA" id="ARBA00001971"/>
    </source>
</evidence>
<dbReference type="InterPro" id="IPR001128">
    <property type="entry name" value="Cyt_P450"/>
</dbReference>
<dbReference type="PANTHER" id="PTHR24305:SF166">
    <property type="entry name" value="CYTOCHROME P450 12A4, MITOCHONDRIAL-RELATED"/>
    <property type="match status" value="1"/>
</dbReference>
<dbReference type="GO" id="GO:0020037">
    <property type="term" value="F:heme binding"/>
    <property type="evidence" value="ECO:0007669"/>
    <property type="project" value="InterPro"/>
</dbReference>
<name>A0A8H3DFV3_9AGAM</name>
<dbReference type="GO" id="GO:0004497">
    <property type="term" value="F:monooxygenase activity"/>
    <property type="evidence" value="ECO:0007669"/>
    <property type="project" value="UniProtKB-KW"/>
</dbReference>
<comment type="cofactor">
    <cofactor evidence="1">
        <name>heme</name>
        <dbReference type="ChEBI" id="CHEBI:30413"/>
    </cofactor>
</comment>
<keyword evidence="8 9" id="KW-0503">Monooxygenase</keyword>
<keyword evidence="4 9" id="KW-0349">Heme</keyword>
<sequence>MYSVLVKERAKFERPLGSLLLVRSVFGGGLLAQSGDEHRTHRKMPIFMGIAKQTCQGIKKDLKLSKSSPKEVDVFPWATAAALELIGEAGLGYSFSSFTGERNEYNIAIKSVMQVFSKMGPFMKILPLVYHTGTPSLRRWMLKHIPHNDIQQLRYAVGIQNQQAEEVVQTRQALVSSGDDLSSQAGRGRDIMTLLSKSANIQNYIINWLFIFVYPVKANEAAGSESYVDHQDMVGHMNTFIFAGHETTSTAVARILEVLADRPRVQVRLREEIREYFESNPNDTHYDGLLELSYLDAVVREALRLHGPVSFLNRICEEDTILPLQYPVETSSGKVTSIPIKKGTRVFMSISASNCYARIWGERAHEFMPERWIGRGSKIDEVAQPGAHLPGVYSSMMTFGAGSRACIGFKFAIMEIKVMIAELVKDFKFEPSQEEHNWETFNIQFPYAKKDLNDPARVPKLSLRVTQI</sequence>
<evidence type="ECO:0000256" key="2">
    <source>
        <dbReference type="ARBA" id="ARBA00005179"/>
    </source>
</evidence>
<evidence type="ECO:0000256" key="9">
    <source>
        <dbReference type="RuleBase" id="RU000461"/>
    </source>
</evidence>
<gene>
    <name evidence="10" type="ORF">RDB_LOCUS122608</name>
</gene>
<evidence type="ECO:0000256" key="4">
    <source>
        <dbReference type="ARBA" id="ARBA00022617"/>
    </source>
</evidence>
<evidence type="ECO:0000256" key="3">
    <source>
        <dbReference type="ARBA" id="ARBA00010617"/>
    </source>
</evidence>
<keyword evidence="6 9" id="KW-0560">Oxidoreductase</keyword>
<dbReference type="PANTHER" id="PTHR24305">
    <property type="entry name" value="CYTOCHROME P450"/>
    <property type="match status" value="1"/>
</dbReference>
<dbReference type="GO" id="GO:0016705">
    <property type="term" value="F:oxidoreductase activity, acting on paired donors, with incorporation or reduction of molecular oxygen"/>
    <property type="evidence" value="ECO:0007669"/>
    <property type="project" value="InterPro"/>
</dbReference>
<evidence type="ECO:0000256" key="6">
    <source>
        <dbReference type="ARBA" id="ARBA00023002"/>
    </source>
</evidence>
<comment type="caution">
    <text evidence="10">The sequence shown here is derived from an EMBL/GenBank/DDBJ whole genome shotgun (WGS) entry which is preliminary data.</text>
</comment>
<dbReference type="Pfam" id="PF00067">
    <property type="entry name" value="p450"/>
    <property type="match status" value="1"/>
</dbReference>
<evidence type="ECO:0000313" key="10">
    <source>
        <dbReference type="EMBL" id="CAE6524569.1"/>
    </source>
</evidence>
<comment type="similarity">
    <text evidence="3 9">Belongs to the cytochrome P450 family.</text>
</comment>
<dbReference type="Proteomes" id="UP000663850">
    <property type="component" value="Unassembled WGS sequence"/>
</dbReference>
<accession>A0A8H3DFV3</accession>
<dbReference type="PROSITE" id="PS00086">
    <property type="entry name" value="CYTOCHROME_P450"/>
    <property type="match status" value="1"/>
</dbReference>
<dbReference type="Gene3D" id="1.10.630.10">
    <property type="entry name" value="Cytochrome P450"/>
    <property type="match status" value="1"/>
</dbReference>
<dbReference type="SUPFAM" id="SSF48264">
    <property type="entry name" value="Cytochrome P450"/>
    <property type="match status" value="1"/>
</dbReference>
<dbReference type="InterPro" id="IPR036396">
    <property type="entry name" value="Cyt_P450_sf"/>
</dbReference>
<evidence type="ECO:0000256" key="8">
    <source>
        <dbReference type="ARBA" id="ARBA00023033"/>
    </source>
</evidence>
<dbReference type="AlphaFoldDB" id="A0A8H3DFV3"/>
<dbReference type="InterPro" id="IPR017972">
    <property type="entry name" value="Cyt_P450_CS"/>
</dbReference>
<evidence type="ECO:0000256" key="7">
    <source>
        <dbReference type="ARBA" id="ARBA00023004"/>
    </source>
</evidence>
<reference evidence="10" key="1">
    <citation type="submission" date="2021-01" db="EMBL/GenBank/DDBJ databases">
        <authorList>
            <person name="Kaushik A."/>
        </authorList>
    </citation>
    <scope>NUCLEOTIDE SEQUENCE</scope>
    <source>
        <strain evidence="10">Type strain: AG8-Rh-89/</strain>
    </source>
</reference>
<evidence type="ECO:0000313" key="11">
    <source>
        <dbReference type="Proteomes" id="UP000663850"/>
    </source>
</evidence>
<proteinExistence type="inferred from homology"/>
<keyword evidence="5 9" id="KW-0479">Metal-binding</keyword>
<dbReference type="EMBL" id="CAJMWZ010006579">
    <property type="protein sequence ID" value="CAE6524569.1"/>
    <property type="molecule type" value="Genomic_DNA"/>
</dbReference>
<evidence type="ECO:0000256" key="5">
    <source>
        <dbReference type="ARBA" id="ARBA00022723"/>
    </source>
</evidence>
<protein>
    <submittedName>
        <fullName evidence="10">Uncharacterized protein</fullName>
    </submittedName>
</protein>
<dbReference type="GO" id="GO:0005506">
    <property type="term" value="F:iron ion binding"/>
    <property type="evidence" value="ECO:0007669"/>
    <property type="project" value="InterPro"/>
</dbReference>
<dbReference type="InterPro" id="IPR050121">
    <property type="entry name" value="Cytochrome_P450_monoxygenase"/>
</dbReference>
<keyword evidence="7 9" id="KW-0408">Iron</keyword>
<organism evidence="10 11">
    <name type="scientific">Rhizoctonia solani</name>
    <dbReference type="NCBI Taxonomy" id="456999"/>
    <lineage>
        <taxon>Eukaryota</taxon>
        <taxon>Fungi</taxon>
        <taxon>Dikarya</taxon>
        <taxon>Basidiomycota</taxon>
        <taxon>Agaricomycotina</taxon>
        <taxon>Agaricomycetes</taxon>
        <taxon>Cantharellales</taxon>
        <taxon>Ceratobasidiaceae</taxon>
        <taxon>Rhizoctonia</taxon>
    </lineage>
</organism>
<dbReference type="PRINTS" id="PR00385">
    <property type="entry name" value="P450"/>
</dbReference>
<comment type="pathway">
    <text evidence="2">Secondary metabolite biosynthesis.</text>
</comment>